<feature type="domain" description="RNase H type-1" evidence="1">
    <location>
        <begin position="26"/>
        <end position="144"/>
    </location>
</feature>
<dbReference type="PANTHER" id="PTHR47723:SF20">
    <property type="entry name" value="RNASE H TYPE-1 DOMAIN-CONTAINING PROTEIN"/>
    <property type="match status" value="1"/>
</dbReference>
<dbReference type="Gramene" id="AUR62034691-RA">
    <property type="protein sequence ID" value="AUR62034691-RA:cds"/>
    <property type="gene ID" value="AUR62034691"/>
</dbReference>
<dbReference type="GO" id="GO:0004523">
    <property type="term" value="F:RNA-DNA hybrid ribonuclease activity"/>
    <property type="evidence" value="ECO:0007669"/>
    <property type="project" value="InterPro"/>
</dbReference>
<dbReference type="OMA" id="VICECRE"/>
<evidence type="ECO:0000313" key="3">
    <source>
        <dbReference type="Proteomes" id="UP000596660"/>
    </source>
</evidence>
<dbReference type="GO" id="GO:0003676">
    <property type="term" value="F:nucleic acid binding"/>
    <property type="evidence" value="ECO:0007669"/>
    <property type="project" value="InterPro"/>
</dbReference>
<evidence type="ECO:0000313" key="2">
    <source>
        <dbReference type="EnsemblPlants" id="AUR62034691-RA:cds"/>
    </source>
</evidence>
<dbReference type="Pfam" id="PF13456">
    <property type="entry name" value="RVT_3"/>
    <property type="match status" value="1"/>
</dbReference>
<dbReference type="PANTHER" id="PTHR47723">
    <property type="entry name" value="OS05G0353850 PROTEIN"/>
    <property type="match status" value="1"/>
</dbReference>
<dbReference type="Gene3D" id="3.30.420.10">
    <property type="entry name" value="Ribonuclease H-like superfamily/Ribonuclease H"/>
    <property type="match status" value="1"/>
</dbReference>
<dbReference type="EnsemblPlants" id="AUR62034691-RA">
    <property type="protein sequence ID" value="AUR62034691-RA:cds"/>
    <property type="gene ID" value="AUR62034691"/>
</dbReference>
<reference evidence="2" key="2">
    <citation type="submission" date="2021-03" db="UniProtKB">
        <authorList>
            <consortium name="EnsemblPlants"/>
        </authorList>
    </citation>
    <scope>IDENTIFICATION</scope>
</reference>
<sequence length="158" mass="17621">MDVASSRTSVSARVWSPPQRGFYKLNIDGSWISLGDAGAGGIIRCNKGKWHIGFSMQIKTLEPASAELLAIMEGLNTAWERGTGFLELETDAQALTYMIQNPLYYNHHLLSNIIRDVSELLQKDWQVTVLRVKRIANKIAHGLADIGRNSQQDDLVLL</sequence>
<keyword evidence="3" id="KW-1185">Reference proteome</keyword>
<dbReference type="Proteomes" id="UP000596660">
    <property type="component" value="Unplaced"/>
</dbReference>
<dbReference type="InterPro" id="IPR002156">
    <property type="entry name" value="RNaseH_domain"/>
</dbReference>
<name>A0A803MSZ0_CHEQI</name>
<accession>A0A803MSZ0</accession>
<proteinExistence type="predicted"/>
<dbReference type="InterPro" id="IPR044730">
    <property type="entry name" value="RNase_H-like_dom_plant"/>
</dbReference>
<dbReference type="InterPro" id="IPR053151">
    <property type="entry name" value="RNase_H-like"/>
</dbReference>
<dbReference type="SUPFAM" id="SSF53098">
    <property type="entry name" value="Ribonuclease H-like"/>
    <property type="match status" value="1"/>
</dbReference>
<reference evidence="2" key="1">
    <citation type="journal article" date="2017" name="Nature">
        <title>The genome of Chenopodium quinoa.</title>
        <authorList>
            <person name="Jarvis D.E."/>
            <person name="Ho Y.S."/>
            <person name="Lightfoot D.J."/>
            <person name="Schmoeckel S.M."/>
            <person name="Li B."/>
            <person name="Borm T.J.A."/>
            <person name="Ohyanagi H."/>
            <person name="Mineta K."/>
            <person name="Michell C.T."/>
            <person name="Saber N."/>
            <person name="Kharbatia N.M."/>
            <person name="Rupper R.R."/>
            <person name="Sharp A.R."/>
            <person name="Dally N."/>
            <person name="Boughton B.A."/>
            <person name="Woo Y.H."/>
            <person name="Gao G."/>
            <person name="Schijlen E.G.W.M."/>
            <person name="Guo X."/>
            <person name="Momin A.A."/>
            <person name="Negrao S."/>
            <person name="Al-Babili S."/>
            <person name="Gehring C."/>
            <person name="Roessner U."/>
            <person name="Jung C."/>
            <person name="Murphy K."/>
            <person name="Arold S.T."/>
            <person name="Gojobori T."/>
            <person name="van der Linden C.G."/>
            <person name="van Loo E.N."/>
            <person name="Jellen E.N."/>
            <person name="Maughan P.J."/>
            <person name="Tester M."/>
        </authorList>
    </citation>
    <scope>NUCLEOTIDE SEQUENCE [LARGE SCALE GENOMIC DNA]</scope>
    <source>
        <strain evidence="2">cv. PI 614886</strain>
    </source>
</reference>
<protein>
    <recommendedName>
        <fullName evidence="1">RNase H type-1 domain-containing protein</fullName>
    </recommendedName>
</protein>
<dbReference type="AlphaFoldDB" id="A0A803MSZ0"/>
<evidence type="ECO:0000259" key="1">
    <source>
        <dbReference type="Pfam" id="PF13456"/>
    </source>
</evidence>
<dbReference type="CDD" id="cd06222">
    <property type="entry name" value="RNase_H_like"/>
    <property type="match status" value="1"/>
</dbReference>
<organism evidence="2 3">
    <name type="scientific">Chenopodium quinoa</name>
    <name type="common">Quinoa</name>
    <dbReference type="NCBI Taxonomy" id="63459"/>
    <lineage>
        <taxon>Eukaryota</taxon>
        <taxon>Viridiplantae</taxon>
        <taxon>Streptophyta</taxon>
        <taxon>Embryophyta</taxon>
        <taxon>Tracheophyta</taxon>
        <taxon>Spermatophyta</taxon>
        <taxon>Magnoliopsida</taxon>
        <taxon>eudicotyledons</taxon>
        <taxon>Gunneridae</taxon>
        <taxon>Pentapetalae</taxon>
        <taxon>Caryophyllales</taxon>
        <taxon>Chenopodiaceae</taxon>
        <taxon>Chenopodioideae</taxon>
        <taxon>Atripliceae</taxon>
        <taxon>Chenopodium</taxon>
    </lineage>
</organism>
<dbReference type="InterPro" id="IPR036397">
    <property type="entry name" value="RNaseH_sf"/>
</dbReference>
<dbReference type="InterPro" id="IPR012337">
    <property type="entry name" value="RNaseH-like_sf"/>
</dbReference>